<name>A0A5D4GPW5_9HYPH</name>
<organism evidence="6 7">
    <name type="scientific">Neoaquamicrobium microcysteis</name>
    <dbReference type="NCBI Taxonomy" id="2682781"/>
    <lineage>
        <taxon>Bacteria</taxon>
        <taxon>Pseudomonadati</taxon>
        <taxon>Pseudomonadota</taxon>
        <taxon>Alphaproteobacteria</taxon>
        <taxon>Hyphomicrobiales</taxon>
        <taxon>Phyllobacteriaceae</taxon>
        <taxon>Neoaquamicrobium</taxon>
    </lineage>
</organism>
<evidence type="ECO:0000313" key="6">
    <source>
        <dbReference type="EMBL" id="TYR30102.1"/>
    </source>
</evidence>
<protein>
    <recommendedName>
        <fullName evidence="3">Flagellin</fullName>
    </recommendedName>
</protein>
<evidence type="ECO:0000259" key="5">
    <source>
        <dbReference type="Pfam" id="PF00700"/>
    </source>
</evidence>
<keyword evidence="6" id="KW-0969">Cilium</keyword>
<evidence type="ECO:0000313" key="7">
    <source>
        <dbReference type="Proteomes" id="UP000323258"/>
    </source>
</evidence>
<reference evidence="6 7" key="2">
    <citation type="submission" date="2019-09" db="EMBL/GenBank/DDBJ databases">
        <title>Mesorhizobium sp. MaA-C15 isolated from Microcystis aeruginosa.</title>
        <authorList>
            <person name="Jeong S.E."/>
            <person name="Jin H.M."/>
            <person name="Jeon C.O."/>
        </authorList>
    </citation>
    <scope>NUCLEOTIDE SEQUENCE [LARGE SCALE GENOMIC DNA]</scope>
    <source>
        <strain evidence="6 7">MaA-C15</strain>
    </source>
</reference>
<reference evidence="6 7" key="1">
    <citation type="submission" date="2019-08" db="EMBL/GenBank/DDBJ databases">
        <authorList>
            <person name="Seo Y.L."/>
        </authorList>
    </citation>
    <scope>NUCLEOTIDE SEQUENCE [LARGE SCALE GENOMIC DNA]</scope>
    <source>
        <strain evidence="6 7">MaA-C15</strain>
    </source>
</reference>
<dbReference type="Proteomes" id="UP000323258">
    <property type="component" value="Unassembled WGS sequence"/>
</dbReference>
<dbReference type="EMBL" id="VSZS01000067">
    <property type="protein sequence ID" value="TYR30102.1"/>
    <property type="molecule type" value="Genomic_DNA"/>
</dbReference>
<dbReference type="PANTHER" id="PTHR42792:SF2">
    <property type="entry name" value="FLAGELLIN"/>
    <property type="match status" value="1"/>
</dbReference>
<comment type="subcellular location">
    <subcellularLocation>
        <location evidence="3">Secreted</location>
    </subcellularLocation>
    <subcellularLocation>
        <location evidence="3">Bacterial flagellum</location>
    </subcellularLocation>
</comment>
<dbReference type="InterPro" id="IPR001029">
    <property type="entry name" value="Flagellin_N"/>
</dbReference>
<dbReference type="GO" id="GO:0009288">
    <property type="term" value="C:bacterial-type flagellum"/>
    <property type="evidence" value="ECO:0007669"/>
    <property type="project" value="UniProtKB-SubCell"/>
</dbReference>
<keyword evidence="7" id="KW-1185">Reference proteome</keyword>
<sequence length="269" mass="28406">MASLLTNAAAMTALQTLSLTNKKLGVTQNRIATGERVSEASDNAAYWSISVGMKNQSNLLGVVKDSIGFGSAILDAAYTGIHEAIELTKEIHQRYLAREQDGVDTAAIDNEIAELKLAIEEIAQAANFEGQNLLASAANGGGNVTIVTGYIKGDGTAGTTQVLTLTLDHFDLEAETAAMTDADTTEMTLYALREAASELGAKKIRLETQLAFTSKLIDAIDRGVGQLVDADMNAESAKLSALQVQQQLGIQALSIANSNSQNILALFRS</sequence>
<comment type="similarity">
    <text evidence="1 3">Belongs to the bacterial flagellin family.</text>
</comment>
<dbReference type="PANTHER" id="PTHR42792">
    <property type="entry name" value="FLAGELLIN"/>
    <property type="match status" value="1"/>
</dbReference>
<keyword evidence="6" id="KW-0282">Flagellum</keyword>
<dbReference type="RefSeq" id="WP_148916460.1">
    <property type="nucleotide sequence ID" value="NZ_VSZS01000067.1"/>
</dbReference>
<keyword evidence="2 3" id="KW-0975">Bacterial flagellum</keyword>
<evidence type="ECO:0000256" key="2">
    <source>
        <dbReference type="ARBA" id="ARBA00023143"/>
    </source>
</evidence>
<comment type="function">
    <text evidence="3">Flagellin is the subunit protein which polymerizes to form the filaments of bacterial flagella.</text>
</comment>
<dbReference type="Pfam" id="PF00669">
    <property type="entry name" value="Flagellin_N"/>
    <property type="match status" value="1"/>
</dbReference>
<comment type="caution">
    <text evidence="6">The sequence shown here is derived from an EMBL/GenBank/DDBJ whole genome shotgun (WGS) entry which is preliminary data.</text>
</comment>
<dbReference type="InterPro" id="IPR046358">
    <property type="entry name" value="Flagellin_C"/>
</dbReference>
<proteinExistence type="inferred from homology"/>
<dbReference type="GO" id="GO:0005576">
    <property type="term" value="C:extracellular region"/>
    <property type="evidence" value="ECO:0007669"/>
    <property type="project" value="UniProtKB-SubCell"/>
</dbReference>
<dbReference type="AlphaFoldDB" id="A0A5D4GPW5"/>
<evidence type="ECO:0000256" key="3">
    <source>
        <dbReference type="RuleBase" id="RU362073"/>
    </source>
</evidence>
<gene>
    <name evidence="6" type="ORF">FY036_19640</name>
</gene>
<keyword evidence="6" id="KW-0966">Cell projection</keyword>
<dbReference type="Gene3D" id="1.20.1330.10">
    <property type="entry name" value="f41 fragment of flagellin, N-terminal domain"/>
    <property type="match status" value="1"/>
</dbReference>
<evidence type="ECO:0000259" key="4">
    <source>
        <dbReference type="Pfam" id="PF00669"/>
    </source>
</evidence>
<evidence type="ECO:0000256" key="1">
    <source>
        <dbReference type="ARBA" id="ARBA00005709"/>
    </source>
</evidence>
<dbReference type="OrthoDB" id="8328560at2"/>
<dbReference type="GO" id="GO:0005198">
    <property type="term" value="F:structural molecule activity"/>
    <property type="evidence" value="ECO:0007669"/>
    <property type="project" value="UniProtKB-UniRule"/>
</dbReference>
<feature type="domain" description="Flagellin N-terminal" evidence="4">
    <location>
        <begin position="6"/>
        <end position="136"/>
    </location>
</feature>
<dbReference type="InterPro" id="IPR001492">
    <property type="entry name" value="Flagellin"/>
</dbReference>
<dbReference type="Pfam" id="PF00700">
    <property type="entry name" value="Flagellin_C"/>
    <property type="match status" value="1"/>
</dbReference>
<accession>A0A5D4GPW5</accession>
<keyword evidence="3" id="KW-0964">Secreted</keyword>
<dbReference type="SUPFAM" id="SSF64518">
    <property type="entry name" value="Phase 1 flagellin"/>
    <property type="match status" value="1"/>
</dbReference>
<feature type="domain" description="Flagellin C-terminal" evidence="5">
    <location>
        <begin position="187"/>
        <end position="267"/>
    </location>
</feature>